<comment type="caution">
    <text evidence="8">The sequence shown here is derived from an EMBL/GenBank/DDBJ whole genome shotgun (WGS) entry which is preliminary data.</text>
</comment>
<dbReference type="InterPro" id="IPR044837">
    <property type="entry name" value="REM16-like"/>
</dbReference>
<feature type="compositionally biased region" description="Polar residues" evidence="6">
    <location>
        <begin position="475"/>
        <end position="501"/>
    </location>
</feature>
<dbReference type="EMBL" id="BQKI01000076">
    <property type="protein sequence ID" value="GJN24042.1"/>
    <property type="molecule type" value="Genomic_DNA"/>
</dbReference>
<evidence type="ECO:0000256" key="3">
    <source>
        <dbReference type="ARBA" id="ARBA00023125"/>
    </source>
</evidence>
<keyword evidence="5" id="KW-0539">Nucleus</keyword>
<dbReference type="AlphaFoldDB" id="A0AAV5ENL6"/>
<dbReference type="GO" id="GO:0003677">
    <property type="term" value="F:DNA binding"/>
    <property type="evidence" value="ECO:0007669"/>
    <property type="project" value="UniProtKB-KW"/>
</dbReference>
<evidence type="ECO:0000256" key="1">
    <source>
        <dbReference type="ARBA" id="ARBA00004123"/>
    </source>
</evidence>
<evidence type="ECO:0000313" key="8">
    <source>
        <dbReference type="EMBL" id="GJN24042.1"/>
    </source>
</evidence>
<keyword evidence="9" id="KW-1185">Reference proteome</keyword>
<proteinExistence type="predicted"/>
<keyword evidence="3" id="KW-0238">DNA-binding</keyword>
<reference evidence="8" key="2">
    <citation type="submission" date="2021-12" db="EMBL/GenBank/DDBJ databases">
        <title>Resequencing data analysis of finger millet.</title>
        <authorList>
            <person name="Hatakeyama M."/>
            <person name="Aluri S."/>
            <person name="Balachadran M.T."/>
            <person name="Sivarajan S.R."/>
            <person name="Poveda L."/>
            <person name="Shimizu-Inatsugi R."/>
            <person name="Schlapbach R."/>
            <person name="Sreeman S.M."/>
            <person name="Shimizu K.K."/>
        </authorList>
    </citation>
    <scope>NUCLEOTIDE SEQUENCE</scope>
</reference>
<dbReference type="GO" id="GO:0005634">
    <property type="term" value="C:nucleus"/>
    <property type="evidence" value="ECO:0007669"/>
    <property type="project" value="UniProtKB-SubCell"/>
</dbReference>
<gene>
    <name evidence="8" type="primary">gb11752</name>
    <name evidence="8" type="ORF">PR202_gb11752</name>
</gene>
<accession>A0AAV5ENL6</accession>
<dbReference type="InterPro" id="IPR003340">
    <property type="entry name" value="B3_DNA-bd"/>
</dbReference>
<comment type="subcellular location">
    <subcellularLocation>
        <location evidence="1">Nucleus</location>
    </subcellularLocation>
</comment>
<dbReference type="Pfam" id="PF02362">
    <property type="entry name" value="B3"/>
    <property type="match status" value="2"/>
</dbReference>
<dbReference type="CDD" id="cd10017">
    <property type="entry name" value="B3_DNA"/>
    <property type="match status" value="2"/>
</dbReference>
<dbReference type="PROSITE" id="PS50863">
    <property type="entry name" value="B3"/>
    <property type="match status" value="2"/>
</dbReference>
<dbReference type="Proteomes" id="UP001054889">
    <property type="component" value="Unassembled WGS sequence"/>
</dbReference>
<evidence type="ECO:0000256" key="6">
    <source>
        <dbReference type="SAM" id="MobiDB-lite"/>
    </source>
</evidence>
<dbReference type="PANTHER" id="PTHR31391:SF121">
    <property type="entry name" value="B3 DOMAIN-CONTAINING PROTEIN OS08G0325100-RELATED"/>
    <property type="match status" value="1"/>
</dbReference>
<name>A0AAV5ENL6_ELECO</name>
<evidence type="ECO:0000256" key="4">
    <source>
        <dbReference type="ARBA" id="ARBA00023163"/>
    </source>
</evidence>
<evidence type="ECO:0000256" key="5">
    <source>
        <dbReference type="ARBA" id="ARBA00023242"/>
    </source>
</evidence>
<evidence type="ECO:0000256" key="2">
    <source>
        <dbReference type="ARBA" id="ARBA00023015"/>
    </source>
</evidence>
<dbReference type="SUPFAM" id="SSF101936">
    <property type="entry name" value="DNA-binding pseudobarrel domain"/>
    <property type="match status" value="3"/>
</dbReference>
<sequence length="516" mass="57855">MNKNSGMCKDRIGFYFWSDNNDPDKYFFKIMAGGFRERLLVLGSGWEEFVSVHDLNMGDFLVFKYDGSSHLKVLIFDPSGCEKSSSVVMKKATHKYERNEPVGMESQCNDLAMKSSSNEINISSVQKDRSKQGNMIIHVGSSSCSSDPSADDATLLCSNKDDQRAHAIPRYIVPCGTSLSSSMKKKLKEKVGAIHSEIPVYVCVIKKSNIYGPARCMNLSREYADTYLPFEEQVLLLQCNGKKWQVRCVKARKRKHFFLATTKLGKDKSGTQLPVFCTLCTSDTSGATFCSSNAMSFGELSYNIDTCPPMSSILLIMQSLGKNCRVCMEWQEHCYWSHMADEKKHFFKVLAGDFTESIGLPSRFANNFNGHISEVVTLKSPSGKIWSIGVCSDNDEVVFRSGWKEFVSTHSIEEGDYLLFKYTGVSAFDVLIFDSSGCEKTSSHFSNNHCYERIPDSVRVEGHGCHRFNGGKNRMPQSVPSDDDGNNAQLEVTLHKNSSRNYPKESKQNLSNARGR</sequence>
<dbReference type="InterPro" id="IPR015300">
    <property type="entry name" value="DNA-bd_pseudobarrel_sf"/>
</dbReference>
<evidence type="ECO:0000313" key="9">
    <source>
        <dbReference type="Proteomes" id="UP001054889"/>
    </source>
</evidence>
<feature type="region of interest" description="Disordered" evidence="6">
    <location>
        <begin position="469"/>
        <end position="516"/>
    </location>
</feature>
<dbReference type="PANTHER" id="PTHR31391">
    <property type="entry name" value="B3 DOMAIN-CONTAINING PROTEIN OS11G0197600-RELATED"/>
    <property type="match status" value="1"/>
</dbReference>
<keyword evidence="4" id="KW-0804">Transcription</keyword>
<evidence type="ECO:0000259" key="7">
    <source>
        <dbReference type="PROSITE" id="PS50863"/>
    </source>
</evidence>
<feature type="domain" description="TF-B3" evidence="7">
    <location>
        <begin position="42"/>
        <end position="79"/>
    </location>
</feature>
<protein>
    <recommendedName>
        <fullName evidence="7">TF-B3 domain-containing protein</fullName>
    </recommendedName>
</protein>
<feature type="domain" description="TF-B3" evidence="7">
    <location>
        <begin position="343"/>
        <end position="436"/>
    </location>
</feature>
<organism evidence="8 9">
    <name type="scientific">Eleusine coracana subsp. coracana</name>
    <dbReference type="NCBI Taxonomy" id="191504"/>
    <lineage>
        <taxon>Eukaryota</taxon>
        <taxon>Viridiplantae</taxon>
        <taxon>Streptophyta</taxon>
        <taxon>Embryophyta</taxon>
        <taxon>Tracheophyta</taxon>
        <taxon>Spermatophyta</taxon>
        <taxon>Magnoliopsida</taxon>
        <taxon>Liliopsida</taxon>
        <taxon>Poales</taxon>
        <taxon>Poaceae</taxon>
        <taxon>PACMAD clade</taxon>
        <taxon>Chloridoideae</taxon>
        <taxon>Cynodonteae</taxon>
        <taxon>Eleusininae</taxon>
        <taxon>Eleusine</taxon>
    </lineage>
</organism>
<reference evidence="8" key="1">
    <citation type="journal article" date="2018" name="DNA Res.">
        <title>Multiple hybrid de novo genome assembly of finger millet, an orphan allotetraploid crop.</title>
        <authorList>
            <person name="Hatakeyama M."/>
            <person name="Aluri S."/>
            <person name="Balachadran M.T."/>
            <person name="Sivarajan S.R."/>
            <person name="Patrignani A."/>
            <person name="Gruter S."/>
            <person name="Poveda L."/>
            <person name="Shimizu-Inatsugi R."/>
            <person name="Baeten J."/>
            <person name="Francoijs K.J."/>
            <person name="Nataraja K.N."/>
            <person name="Reddy Y.A.N."/>
            <person name="Phadnis S."/>
            <person name="Ravikumar R.L."/>
            <person name="Schlapbach R."/>
            <person name="Sreeman S.M."/>
            <person name="Shimizu K.K."/>
        </authorList>
    </citation>
    <scope>NUCLEOTIDE SEQUENCE</scope>
</reference>
<dbReference type="Gene3D" id="2.40.330.10">
    <property type="entry name" value="DNA-binding pseudobarrel domain"/>
    <property type="match status" value="3"/>
</dbReference>
<dbReference type="SMART" id="SM01019">
    <property type="entry name" value="B3"/>
    <property type="match status" value="2"/>
</dbReference>
<keyword evidence="2" id="KW-0805">Transcription regulation</keyword>